<keyword evidence="4" id="KW-0201">Cytochrome c-type biogenesis</keyword>
<gene>
    <name evidence="9" type="ORF">QGN29_11620</name>
</gene>
<dbReference type="AlphaFoldDB" id="A0AA52H8U4"/>
<dbReference type="InterPro" id="IPR028250">
    <property type="entry name" value="DsbDN"/>
</dbReference>
<keyword evidence="5 7" id="KW-1133">Transmembrane helix</keyword>
<evidence type="ECO:0000256" key="5">
    <source>
        <dbReference type="ARBA" id="ARBA00022989"/>
    </source>
</evidence>
<dbReference type="InterPro" id="IPR003834">
    <property type="entry name" value="Cyt_c_assmbl_TM_dom"/>
</dbReference>
<evidence type="ECO:0000256" key="6">
    <source>
        <dbReference type="ARBA" id="ARBA00023136"/>
    </source>
</evidence>
<dbReference type="InterPro" id="IPR036249">
    <property type="entry name" value="Thioredoxin-like_sf"/>
</dbReference>
<dbReference type="InterPro" id="IPR013766">
    <property type="entry name" value="Thioredoxin_domain"/>
</dbReference>
<dbReference type="KEGG" id="tmk:QGN29_11620"/>
<dbReference type="EMBL" id="CP123872">
    <property type="protein sequence ID" value="WND02199.1"/>
    <property type="molecule type" value="Genomic_DNA"/>
</dbReference>
<proteinExistence type="predicted"/>
<evidence type="ECO:0000256" key="3">
    <source>
        <dbReference type="ARBA" id="ARBA00022692"/>
    </source>
</evidence>
<dbReference type="CDD" id="cd02953">
    <property type="entry name" value="DsbDgamma"/>
    <property type="match status" value="1"/>
</dbReference>
<sequence>MRKVVGIFFLLFSLSGVTEVKDAHSASHTSVLLQSAYESVEPGRSFNIAFTITPKEGWYTYWENPGDSGAKNIFEWTVPEGVTVSAAAYEAPKRIPYTGLMTYGYKRPSTVLFTVDIMSNYTAKSLPISLEAEWLVCEEECIPQYGSFKLNIPVEKAIPNEAAADTIASFSTHQPEISWWDSRLIINDTSSALTIEMSEEEIKDYTEAYFFPKEDGVFTYSAPQTVVGMAEGLVLNAERSNSLNKPEQVTGILFLKTAKGDHQYFYLAPTLETPTIPKLSQMEDPIEMQSFPLWQALLFAFLGGALLNLMPCVFPVLSLKAFAFVSAGSLSKADRHKEGWAYTSGILASFLAIAVVLIALRSGGDALGWGFQLQEPRFVGLMVIILTLVAMSLAGIFNIQTGFEGAGQTLTQKSGAKGAFFTGVLATLVATPCTVPLMAPAIGYALTQDSITLTITLMMLGLGLASPFLLLSYSDTLASKMPRPGPWMEKVKQGLSFPMILTALWLATVYGDQTGQLVHLFAFVTFVAFLIWLREQMSSPLKRILILGVTLAFSAWFLGVSEKAPDRALSDQPSTSNVWTEQAVSNLRAEGKPVFVYFTADWCITCKVNEKVALQRTETEDMFKRNAIVVLKSDETAGFTPDTLKVLKKYGRAGIPLYLYYPKDGSEARLLPSVITIDILKEYIEGKGV</sequence>
<dbReference type="Proteomes" id="UP001268683">
    <property type="component" value="Chromosome"/>
</dbReference>
<dbReference type="Pfam" id="PF11412">
    <property type="entry name" value="DsbD_N"/>
    <property type="match status" value="1"/>
</dbReference>
<dbReference type="GO" id="GO:0017004">
    <property type="term" value="P:cytochrome complex assembly"/>
    <property type="evidence" value="ECO:0007669"/>
    <property type="project" value="UniProtKB-KW"/>
</dbReference>
<name>A0AA52H8U4_9PROT</name>
<feature type="transmembrane region" description="Helical" evidence="7">
    <location>
        <begin position="340"/>
        <end position="360"/>
    </location>
</feature>
<dbReference type="Pfam" id="PF02683">
    <property type="entry name" value="DsbD_TM"/>
    <property type="match status" value="1"/>
</dbReference>
<keyword evidence="10" id="KW-1185">Reference proteome</keyword>
<feature type="transmembrane region" description="Helical" evidence="7">
    <location>
        <begin position="517"/>
        <end position="533"/>
    </location>
</feature>
<reference evidence="9" key="1">
    <citation type="submission" date="2023-04" db="EMBL/GenBank/DDBJ databases">
        <title>Complete genome sequence of Temperatibacter marinus.</title>
        <authorList>
            <person name="Rong J.-C."/>
            <person name="Yi M.-L."/>
            <person name="Zhao Q."/>
        </authorList>
    </citation>
    <scope>NUCLEOTIDE SEQUENCE</scope>
    <source>
        <strain evidence="9">NBRC 110045</strain>
    </source>
</reference>
<feature type="transmembrane region" description="Helical" evidence="7">
    <location>
        <begin position="494"/>
        <end position="511"/>
    </location>
</feature>
<dbReference type="GO" id="GO:0045454">
    <property type="term" value="P:cell redox homeostasis"/>
    <property type="evidence" value="ECO:0007669"/>
    <property type="project" value="TreeGrafter"/>
</dbReference>
<organism evidence="9 10">
    <name type="scientific">Temperatibacter marinus</name>
    <dbReference type="NCBI Taxonomy" id="1456591"/>
    <lineage>
        <taxon>Bacteria</taxon>
        <taxon>Pseudomonadati</taxon>
        <taxon>Pseudomonadota</taxon>
        <taxon>Alphaproteobacteria</taxon>
        <taxon>Kordiimonadales</taxon>
        <taxon>Temperatibacteraceae</taxon>
        <taxon>Temperatibacter</taxon>
    </lineage>
</organism>
<dbReference type="Gene3D" id="3.40.30.10">
    <property type="entry name" value="Glutaredoxin"/>
    <property type="match status" value="1"/>
</dbReference>
<evidence type="ECO:0000313" key="10">
    <source>
        <dbReference type="Proteomes" id="UP001268683"/>
    </source>
</evidence>
<keyword evidence="2" id="KW-1003">Cell membrane</keyword>
<feature type="transmembrane region" description="Helical" evidence="7">
    <location>
        <begin position="451"/>
        <end position="473"/>
    </location>
</feature>
<dbReference type="GO" id="GO:0005886">
    <property type="term" value="C:plasma membrane"/>
    <property type="evidence" value="ECO:0007669"/>
    <property type="project" value="UniProtKB-SubCell"/>
</dbReference>
<feature type="domain" description="Thioredoxin" evidence="8">
    <location>
        <begin position="558"/>
        <end position="689"/>
    </location>
</feature>
<dbReference type="SUPFAM" id="SSF52833">
    <property type="entry name" value="Thioredoxin-like"/>
    <property type="match status" value="1"/>
</dbReference>
<keyword evidence="6 7" id="KW-0472">Membrane</keyword>
<evidence type="ECO:0000256" key="4">
    <source>
        <dbReference type="ARBA" id="ARBA00022748"/>
    </source>
</evidence>
<dbReference type="InterPro" id="IPR035671">
    <property type="entry name" value="DsbD_gamma"/>
</dbReference>
<comment type="subcellular location">
    <subcellularLocation>
        <location evidence="1">Cell membrane</location>
        <topology evidence="1">Multi-pass membrane protein</topology>
    </subcellularLocation>
</comment>
<evidence type="ECO:0000259" key="8">
    <source>
        <dbReference type="PROSITE" id="PS51352"/>
    </source>
</evidence>
<dbReference type="PROSITE" id="PS51352">
    <property type="entry name" value="THIOREDOXIN_2"/>
    <property type="match status" value="1"/>
</dbReference>
<dbReference type="PANTHER" id="PTHR32234">
    <property type="entry name" value="THIOL:DISULFIDE INTERCHANGE PROTEIN DSBD"/>
    <property type="match status" value="1"/>
</dbReference>
<dbReference type="PANTHER" id="PTHR32234:SF3">
    <property type="entry name" value="SUPPRESSION OF COPPER SENSITIVITY PROTEIN"/>
    <property type="match status" value="1"/>
</dbReference>
<keyword evidence="3 7" id="KW-0812">Transmembrane</keyword>
<evidence type="ECO:0000256" key="2">
    <source>
        <dbReference type="ARBA" id="ARBA00022475"/>
    </source>
</evidence>
<protein>
    <submittedName>
        <fullName evidence="9">Protein-disulfide reductase DsbD family protein</fullName>
    </submittedName>
</protein>
<feature type="transmembrane region" description="Helical" evidence="7">
    <location>
        <begin position="293"/>
        <end position="319"/>
    </location>
</feature>
<accession>A0AA52H8U4</accession>
<evidence type="ECO:0000256" key="7">
    <source>
        <dbReference type="SAM" id="Phobius"/>
    </source>
</evidence>
<evidence type="ECO:0000313" key="9">
    <source>
        <dbReference type="EMBL" id="WND02199.1"/>
    </source>
</evidence>
<feature type="transmembrane region" description="Helical" evidence="7">
    <location>
        <begin position="545"/>
        <end position="561"/>
    </location>
</feature>
<evidence type="ECO:0000256" key="1">
    <source>
        <dbReference type="ARBA" id="ARBA00004651"/>
    </source>
</evidence>
<dbReference type="Pfam" id="PF13899">
    <property type="entry name" value="Thioredoxin_7"/>
    <property type="match status" value="1"/>
</dbReference>
<feature type="transmembrane region" description="Helical" evidence="7">
    <location>
        <begin position="380"/>
        <end position="399"/>
    </location>
</feature>
<feature type="transmembrane region" description="Helical" evidence="7">
    <location>
        <begin position="419"/>
        <end position="439"/>
    </location>
</feature>
<dbReference type="GO" id="GO:0015035">
    <property type="term" value="F:protein-disulfide reductase activity"/>
    <property type="evidence" value="ECO:0007669"/>
    <property type="project" value="TreeGrafter"/>
</dbReference>
<dbReference type="RefSeq" id="WP_310798034.1">
    <property type="nucleotide sequence ID" value="NZ_CP123872.1"/>
</dbReference>